<name>A0A381PND3_9ZZZZ</name>
<dbReference type="FunFam" id="3.90.550.10:FF:000122">
    <property type="entry name" value="Dolichol-phosphate mannosyltransferase subunit 1"/>
    <property type="match status" value="1"/>
</dbReference>
<evidence type="ECO:0000256" key="2">
    <source>
        <dbReference type="ARBA" id="ARBA00022676"/>
    </source>
</evidence>
<organism evidence="5">
    <name type="scientific">marine metagenome</name>
    <dbReference type="NCBI Taxonomy" id="408172"/>
    <lineage>
        <taxon>unclassified sequences</taxon>
        <taxon>metagenomes</taxon>
        <taxon>ecological metagenomes</taxon>
    </lineage>
</organism>
<dbReference type="GO" id="GO:0004582">
    <property type="term" value="F:dolichyl-phosphate beta-D-mannosyltransferase activity"/>
    <property type="evidence" value="ECO:0007669"/>
    <property type="project" value="InterPro"/>
</dbReference>
<keyword evidence="3" id="KW-0808">Transferase</keyword>
<reference evidence="5" key="1">
    <citation type="submission" date="2018-05" db="EMBL/GenBank/DDBJ databases">
        <authorList>
            <person name="Lanie J.A."/>
            <person name="Ng W.-L."/>
            <person name="Kazmierczak K.M."/>
            <person name="Andrzejewski T.M."/>
            <person name="Davidsen T.M."/>
            <person name="Wayne K.J."/>
            <person name="Tettelin H."/>
            <person name="Glass J.I."/>
            <person name="Rusch D."/>
            <person name="Podicherti R."/>
            <person name="Tsui H.-C.T."/>
            <person name="Winkler M.E."/>
        </authorList>
    </citation>
    <scope>NUCLEOTIDE SEQUENCE</scope>
</reference>
<dbReference type="InterPro" id="IPR029044">
    <property type="entry name" value="Nucleotide-diphossugar_trans"/>
</dbReference>
<gene>
    <name evidence="5" type="ORF">METZ01_LOCUS20481</name>
</gene>
<evidence type="ECO:0000256" key="3">
    <source>
        <dbReference type="ARBA" id="ARBA00022679"/>
    </source>
</evidence>
<keyword evidence="2" id="KW-0328">Glycosyltransferase</keyword>
<dbReference type="GO" id="GO:0016020">
    <property type="term" value="C:membrane"/>
    <property type="evidence" value="ECO:0007669"/>
    <property type="project" value="GOC"/>
</dbReference>
<dbReference type="AlphaFoldDB" id="A0A381PND3"/>
<dbReference type="CDD" id="cd06442">
    <property type="entry name" value="DPM1_like"/>
    <property type="match status" value="1"/>
</dbReference>
<feature type="non-terminal residue" evidence="5">
    <location>
        <position position="1"/>
    </location>
</feature>
<dbReference type="InterPro" id="IPR039528">
    <property type="entry name" value="DPM1-like"/>
</dbReference>
<dbReference type="SUPFAM" id="SSF53448">
    <property type="entry name" value="Nucleotide-diphospho-sugar transferases"/>
    <property type="match status" value="1"/>
</dbReference>
<proteinExistence type="inferred from homology"/>
<dbReference type="EMBL" id="UINC01001016">
    <property type="protein sequence ID" value="SUZ67627.1"/>
    <property type="molecule type" value="Genomic_DNA"/>
</dbReference>
<dbReference type="Pfam" id="PF00535">
    <property type="entry name" value="Glycos_transf_2"/>
    <property type="match status" value="1"/>
</dbReference>
<evidence type="ECO:0000256" key="1">
    <source>
        <dbReference type="ARBA" id="ARBA00006739"/>
    </source>
</evidence>
<evidence type="ECO:0000313" key="5">
    <source>
        <dbReference type="EMBL" id="SUZ67627.1"/>
    </source>
</evidence>
<protein>
    <recommendedName>
        <fullName evidence="4">Glycosyltransferase 2-like domain-containing protein</fullName>
    </recommendedName>
</protein>
<accession>A0A381PND3</accession>
<dbReference type="GO" id="GO:0009247">
    <property type="term" value="P:glycolipid biosynthetic process"/>
    <property type="evidence" value="ECO:0007669"/>
    <property type="project" value="TreeGrafter"/>
</dbReference>
<dbReference type="InterPro" id="IPR001173">
    <property type="entry name" value="Glyco_trans_2-like"/>
</dbReference>
<dbReference type="Gene3D" id="3.90.550.10">
    <property type="entry name" value="Spore Coat Polysaccharide Biosynthesis Protein SpsA, Chain A"/>
    <property type="match status" value="1"/>
</dbReference>
<dbReference type="PANTHER" id="PTHR43398">
    <property type="entry name" value="DOLICHOL-PHOSPHATE MANNOSYLTRANSFERASE SUBUNIT 1"/>
    <property type="match status" value="1"/>
</dbReference>
<dbReference type="PANTHER" id="PTHR43398:SF1">
    <property type="entry name" value="DOLICHOL-PHOSPHATE MANNOSYLTRANSFERASE SUBUNIT 1"/>
    <property type="match status" value="1"/>
</dbReference>
<feature type="domain" description="Glycosyltransferase 2-like" evidence="4">
    <location>
        <begin position="1"/>
        <end position="128"/>
    </location>
</feature>
<sequence>VVDDDSPDGTGDVADALSRESDRVHVLHRSGKQGLGKAYIAAFRWGLERDYALFFEMDADFSHRPNALPQLIDKAREFDVVLGSRYVGGRVNVINWPMNRLLISYFGSWYARFVTRLPVRDATGGFNCWGRKVLESLDFDRIESNGYTFQIELKLRAWRKGFTLMEVPIVFEERESGESKMSKKIVREAIWKVWKLRFLDLFGRL</sequence>
<evidence type="ECO:0000259" key="4">
    <source>
        <dbReference type="Pfam" id="PF00535"/>
    </source>
</evidence>
<comment type="similarity">
    <text evidence="1">Belongs to the glycosyltransferase 2 family.</text>
</comment>